<keyword evidence="2" id="KW-1185">Reference proteome</keyword>
<gene>
    <name evidence="1" type="ORF">FHS42_002495</name>
</gene>
<dbReference type="EMBL" id="JACHJL010000005">
    <property type="protein sequence ID" value="MBB5935433.1"/>
    <property type="molecule type" value="Genomic_DNA"/>
</dbReference>
<comment type="caution">
    <text evidence="1">The sequence shown here is derived from an EMBL/GenBank/DDBJ whole genome shotgun (WGS) entry which is preliminary data.</text>
</comment>
<proteinExistence type="predicted"/>
<accession>A0A7W9UY02</accession>
<dbReference type="RefSeq" id="WP_184571894.1">
    <property type="nucleotide sequence ID" value="NZ_JACHJL010000005.1"/>
</dbReference>
<evidence type="ECO:0000313" key="1">
    <source>
        <dbReference type="EMBL" id="MBB5935433.1"/>
    </source>
</evidence>
<evidence type="ECO:0000313" key="2">
    <source>
        <dbReference type="Proteomes" id="UP000588098"/>
    </source>
</evidence>
<sequence length="45" mass="4805">MKHYPPEFLADAFASYRSGPGAAIESVAADLGVNTETLHKLDTGR</sequence>
<name>A0A7W9UY02_9ACTN</name>
<dbReference type="AlphaFoldDB" id="A0A7W9UY02"/>
<protein>
    <submittedName>
        <fullName evidence="1">Transposase-like protein</fullName>
    </submittedName>
</protein>
<dbReference type="Gene3D" id="1.10.10.60">
    <property type="entry name" value="Homeodomain-like"/>
    <property type="match status" value="1"/>
</dbReference>
<organism evidence="1 2">
    <name type="scientific">Streptomyces zagrosensis</name>
    <dbReference type="NCBI Taxonomy" id="1042984"/>
    <lineage>
        <taxon>Bacteria</taxon>
        <taxon>Bacillati</taxon>
        <taxon>Actinomycetota</taxon>
        <taxon>Actinomycetes</taxon>
        <taxon>Kitasatosporales</taxon>
        <taxon>Streptomycetaceae</taxon>
        <taxon>Streptomyces</taxon>
    </lineage>
</organism>
<reference evidence="1 2" key="1">
    <citation type="submission" date="2020-08" db="EMBL/GenBank/DDBJ databases">
        <title>Genomic Encyclopedia of Type Strains, Phase III (KMG-III): the genomes of soil and plant-associated and newly described type strains.</title>
        <authorList>
            <person name="Whitman W."/>
        </authorList>
    </citation>
    <scope>NUCLEOTIDE SEQUENCE [LARGE SCALE GENOMIC DNA]</scope>
    <source>
        <strain evidence="1 2">CECT 8305</strain>
    </source>
</reference>
<dbReference type="Proteomes" id="UP000588098">
    <property type="component" value="Unassembled WGS sequence"/>
</dbReference>